<accession>A0A2N5CMI3</accession>
<organism evidence="4 5">
    <name type="scientific">Caulobacter flavus</name>
    <dbReference type="NCBI Taxonomy" id="1679497"/>
    <lineage>
        <taxon>Bacteria</taxon>
        <taxon>Pseudomonadati</taxon>
        <taxon>Pseudomonadota</taxon>
        <taxon>Alphaproteobacteria</taxon>
        <taxon>Caulobacterales</taxon>
        <taxon>Caulobacteraceae</taxon>
        <taxon>Caulobacter</taxon>
    </lineage>
</organism>
<dbReference type="PRINTS" id="PR00069">
    <property type="entry name" value="ALDKETRDTASE"/>
</dbReference>
<dbReference type="SUPFAM" id="SSF51430">
    <property type="entry name" value="NAD(P)-linked oxidoreductase"/>
    <property type="match status" value="1"/>
</dbReference>
<evidence type="ECO:0000313" key="5">
    <source>
        <dbReference type="Proteomes" id="UP000234483"/>
    </source>
</evidence>
<keyword evidence="6" id="KW-1185">Reference proteome</keyword>
<dbReference type="EMBL" id="PJRQ01000046">
    <property type="protein sequence ID" value="PLR07237.1"/>
    <property type="molecule type" value="Genomic_DNA"/>
</dbReference>
<dbReference type="GO" id="GO:0016491">
    <property type="term" value="F:oxidoreductase activity"/>
    <property type="evidence" value="ECO:0007669"/>
    <property type="project" value="UniProtKB-KW"/>
</dbReference>
<gene>
    <name evidence="3" type="ORF">C1707_05365</name>
    <name evidence="4" type="ORF">CFHF_22940</name>
</gene>
<evidence type="ECO:0000313" key="6">
    <source>
        <dbReference type="Proteomes" id="UP000281192"/>
    </source>
</evidence>
<dbReference type="AlphaFoldDB" id="A0A2N5CMI3"/>
<dbReference type="Proteomes" id="UP000234483">
    <property type="component" value="Unassembled WGS sequence"/>
</dbReference>
<dbReference type="InterPro" id="IPR020471">
    <property type="entry name" value="AKR"/>
</dbReference>
<name>A0A2N5CMI3_9CAUL</name>
<dbReference type="Proteomes" id="UP000281192">
    <property type="component" value="Chromosome"/>
</dbReference>
<feature type="domain" description="NADP-dependent oxidoreductase" evidence="2">
    <location>
        <begin position="17"/>
        <end position="340"/>
    </location>
</feature>
<dbReference type="RefSeq" id="WP_101715258.1">
    <property type="nucleotide sequence ID" value="NZ_CP026100.1"/>
</dbReference>
<dbReference type="KEGG" id="cfh:C1707_05365"/>
<keyword evidence="1" id="KW-0560">Oxidoreductase</keyword>
<dbReference type="InterPro" id="IPR050523">
    <property type="entry name" value="AKR_Detox_Biosynth"/>
</dbReference>
<dbReference type="Gene3D" id="3.20.20.100">
    <property type="entry name" value="NADP-dependent oxidoreductase domain"/>
    <property type="match status" value="1"/>
</dbReference>
<dbReference type="InterPro" id="IPR023210">
    <property type="entry name" value="NADP_OxRdtase_dom"/>
</dbReference>
<dbReference type="EMBL" id="CP026100">
    <property type="protein sequence ID" value="AYV45723.1"/>
    <property type="molecule type" value="Genomic_DNA"/>
</dbReference>
<evidence type="ECO:0000313" key="3">
    <source>
        <dbReference type="EMBL" id="AYV45723.1"/>
    </source>
</evidence>
<evidence type="ECO:0000259" key="2">
    <source>
        <dbReference type="Pfam" id="PF00248"/>
    </source>
</evidence>
<sequence>MDYVELGRTGIQVSRCCLGTMTWGSQNSEEEAHAQMDYALGRGVTFWDTAEMYASPPTAETQGRTERYIGSWLARTGKRKDIVLASKVAGRGSAFGGLPWMRADGASTRQTRAQIDEAVEGSLKRLQTDYLDLYQLHWPDRAVRVFGGQTYKDYDDDYERFGDILEALDVHVKKGSIRALGVSNEFPWGVMKFLAESEAKGLPRIASIQNAYHLANRVFEYGLAEVAMREQVGLLAYSPLAQGQLTGKYLGGNLPEGSRKALYNRMQRYEGPGAIEAFTAYVDLARQNGLDPAQLALKFVDARPFVTATIIGATSMAQLKTDIDAFDLEWTEELEKAVNAIHAARPNPCP</sequence>
<protein>
    <submittedName>
        <fullName evidence="4">Aldo/keto reductase</fullName>
    </submittedName>
</protein>
<reference evidence="4 5" key="1">
    <citation type="submission" date="2017-12" db="EMBL/GenBank/DDBJ databases">
        <title>The genome sequence of Caulobacter flavus CGMCC1 15093.</title>
        <authorList>
            <person name="Gao J."/>
            <person name="Mao X."/>
            <person name="Sun J."/>
        </authorList>
    </citation>
    <scope>NUCLEOTIDE SEQUENCE [LARGE SCALE GENOMIC DNA]</scope>
    <source>
        <strain evidence="4 5">CGMCC1 15093</strain>
    </source>
</reference>
<dbReference type="OrthoDB" id="9803483at2"/>
<evidence type="ECO:0000313" key="4">
    <source>
        <dbReference type="EMBL" id="PLR07237.1"/>
    </source>
</evidence>
<dbReference type="PANTHER" id="PTHR43364:SF4">
    <property type="entry name" value="NAD(P)-LINKED OXIDOREDUCTASE SUPERFAMILY PROTEIN"/>
    <property type="match status" value="1"/>
</dbReference>
<dbReference type="PANTHER" id="PTHR43364">
    <property type="entry name" value="NADH-SPECIFIC METHYLGLYOXAL REDUCTASE-RELATED"/>
    <property type="match status" value="1"/>
</dbReference>
<proteinExistence type="predicted"/>
<reference evidence="3 6" key="2">
    <citation type="submission" date="2018-01" db="EMBL/GenBank/DDBJ databases">
        <title>Complete genome sequence of Caulobacter flavus RHGG3.</title>
        <authorList>
            <person name="Yang E."/>
        </authorList>
    </citation>
    <scope>NUCLEOTIDE SEQUENCE [LARGE SCALE GENOMIC DNA]</scope>
    <source>
        <strain evidence="3 6">RHGG3</strain>
    </source>
</reference>
<dbReference type="CDD" id="cd19094">
    <property type="entry name" value="AKR_Tas-like"/>
    <property type="match status" value="1"/>
</dbReference>
<dbReference type="Pfam" id="PF00248">
    <property type="entry name" value="Aldo_ket_red"/>
    <property type="match status" value="1"/>
</dbReference>
<evidence type="ECO:0000256" key="1">
    <source>
        <dbReference type="ARBA" id="ARBA00023002"/>
    </source>
</evidence>
<dbReference type="InterPro" id="IPR036812">
    <property type="entry name" value="NAD(P)_OxRdtase_dom_sf"/>
</dbReference>